<comment type="catalytic activity">
    <reaction evidence="1">
        <text>a monocarboxylic acid amide + H2O = a monocarboxylate + NH4(+)</text>
        <dbReference type="Rhea" id="RHEA:12020"/>
        <dbReference type="ChEBI" id="CHEBI:15377"/>
        <dbReference type="ChEBI" id="CHEBI:28938"/>
        <dbReference type="ChEBI" id="CHEBI:35757"/>
        <dbReference type="ChEBI" id="CHEBI:83628"/>
        <dbReference type="EC" id="3.5.1.4"/>
    </reaction>
</comment>
<dbReference type="Gene3D" id="3.90.1300.10">
    <property type="entry name" value="Amidase signature (AS) domain"/>
    <property type="match status" value="1"/>
</dbReference>
<dbReference type="AlphaFoldDB" id="A0A0J1B0F8"/>
<evidence type="ECO:0000313" key="8">
    <source>
        <dbReference type="EMBL" id="KLT41084.1"/>
    </source>
</evidence>
<gene>
    <name evidence="8" type="ORF">CC85DRAFT_286776</name>
</gene>
<comment type="similarity">
    <text evidence="2">Belongs to the amidase family.</text>
</comment>
<protein>
    <recommendedName>
        <fullName evidence="3">amidase</fullName>
        <ecNumber evidence="3">3.5.1.4</ecNumber>
    </recommendedName>
</protein>
<accession>A0A0J1B0F8</accession>
<dbReference type="OrthoDB" id="6428749at2759"/>
<evidence type="ECO:0000259" key="7">
    <source>
        <dbReference type="Pfam" id="PF01425"/>
    </source>
</evidence>
<dbReference type="PANTHER" id="PTHR46072">
    <property type="entry name" value="AMIDASE-RELATED-RELATED"/>
    <property type="match status" value="1"/>
</dbReference>
<name>A0A0J1B0F8_9TREE</name>
<dbReference type="PIRSF" id="PIRSF001221">
    <property type="entry name" value="Amidase_fungi"/>
    <property type="match status" value="1"/>
</dbReference>
<feature type="binding site" evidence="6">
    <location>
        <begin position="225"/>
        <end position="228"/>
    </location>
    <ligand>
        <name>substrate</name>
    </ligand>
</feature>
<dbReference type="SUPFAM" id="SSF75304">
    <property type="entry name" value="Amidase signature (AS) enzymes"/>
    <property type="match status" value="1"/>
</dbReference>
<dbReference type="STRING" id="879819.A0A0J1B0F8"/>
<dbReference type="EC" id="3.5.1.4" evidence="3"/>
<dbReference type="InterPro" id="IPR023631">
    <property type="entry name" value="Amidase_dom"/>
</dbReference>
<dbReference type="PROSITE" id="PS00571">
    <property type="entry name" value="AMIDASES"/>
    <property type="match status" value="1"/>
</dbReference>
<feature type="binding site" evidence="6">
    <location>
        <position position="204"/>
    </location>
    <ligand>
        <name>substrate</name>
    </ligand>
</feature>
<proteinExistence type="inferred from homology"/>
<feature type="active site" description="Charge relay system" evidence="5">
    <location>
        <position position="204"/>
    </location>
</feature>
<dbReference type="PANTHER" id="PTHR46072:SF2">
    <property type="entry name" value="AMIDASE (EUROFUNG)"/>
    <property type="match status" value="1"/>
</dbReference>
<organism evidence="8 9">
    <name type="scientific">Cutaneotrichosporon oleaginosum</name>
    <dbReference type="NCBI Taxonomy" id="879819"/>
    <lineage>
        <taxon>Eukaryota</taxon>
        <taxon>Fungi</taxon>
        <taxon>Dikarya</taxon>
        <taxon>Basidiomycota</taxon>
        <taxon>Agaricomycotina</taxon>
        <taxon>Tremellomycetes</taxon>
        <taxon>Trichosporonales</taxon>
        <taxon>Trichosporonaceae</taxon>
        <taxon>Cutaneotrichosporon</taxon>
    </lineage>
</organism>
<evidence type="ECO:0000256" key="4">
    <source>
        <dbReference type="ARBA" id="ARBA00022801"/>
    </source>
</evidence>
<feature type="binding site" evidence="6">
    <location>
        <position position="178"/>
    </location>
    <ligand>
        <name>substrate</name>
    </ligand>
</feature>
<feature type="active site" description="Acyl-ester intermediate" evidence="5">
    <location>
        <position position="228"/>
    </location>
</feature>
<keyword evidence="9" id="KW-1185">Reference proteome</keyword>
<evidence type="ECO:0000256" key="5">
    <source>
        <dbReference type="PIRSR" id="PIRSR001221-1"/>
    </source>
</evidence>
<dbReference type="EMBL" id="KQ087223">
    <property type="protein sequence ID" value="KLT41084.1"/>
    <property type="molecule type" value="Genomic_DNA"/>
</dbReference>
<feature type="active site" description="Charge relay system" evidence="5">
    <location>
        <position position="129"/>
    </location>
</feature>
<evidence type="ECO:0000256" key="6">
    <source>
        <dbReference type="PIRSR" id="PIRSR001221-2"/>
    </source>
</evidence>
<sequence length="550" mass="59975">MTDWEAKAAAKRAQRDALLPKDTLLPSAPTDLDVSSVPATSGILSARELEITGTPSITALLDALKARTYSAEEVVSAFCRRAAIAHQLTNCLTEIFFDRALAHARDLDAEYARTGRPRGPLHGLPVSLKEQIAVRGVERSFGFVGWLGRVPESDAAITTLLVEAGAVPYCITNVAQHLGFGAAVNNVFGETCNPHNRNLTPGGSSGGEGALIALRGSVLGVGSDIGGSVRIPAGFSGLYSLRPSYQRFPYEGTCNSQEGQESLRSVLGPMAATVDGLRLAFKAVIDGRPWRLDPVVLRMPWSEERYRLAEHGGGERLVFGMMSDDGFVRAAPPYARALADVKAALETAGHTVVPWKAYDAERGYALFGEVWMADGHKDLYDTLALSGEPRVGPLGSGPETLLEDEVTITKYWEIQYRKQRFLKEQLDHWNRTAEHTGTGRPVDAIICPVSATPPQTLRGRQYYGYTAWCNLADLPSAVIPVTRVNPAKDLKVTRDDYYNWLDKELWEMYDPEVYKNGPIGVQIIGQKDEDEAVIRMAEIVDAALKASKSC</sequence>
<keyword evidence="4" id="KW-0378">Hydrolase</keyword>
<evidence type="ECO:0000256" key="2">
    <source>
        <dbReference type="ARBA" id="ARBA00009199"/>
    </source>
</evidence>
<dbReference type="InterPro" id="IPR020556">
    <property type="entry name" value="Amidase_CS"/>
</dbReference>
<dbReference type="Pfam" id="PF01425">
    <property type="entry name" value="Amidase"/>
    <property type="match status" value="1"/>
</dbReference>
<evidence type="ECO:0000256" key="1">
    <source>
        <dbReference type="ARBA" id="ARBA00001311"/>
    </source>
</evidence>
<feature type="domain" description="Amidase" evidence="7">
    <location>
        <begin position="73"/>
        <end position="533"/>
    </location>
</feature>
<dbReference type="Proteomes" id="UP000053611">
    <property type="component" value="Unassembled WGS sequence"/>
</dbReference>
<evidence type="ECO:0000256" key="3">
    <source>
        <dbReference type="ARBA" id="ARBA00012922"/>
    </source>
</evidence>
<dbReference type="InterPro" id="IPR036928">
    <property type="entry name" value="AS_sf"/>
</dbReference>
<dbReference type="GO" id="GO:0004040">
    <property type="term" value="F:amidase activity"/>
    <property type="evidence" value="ECO:0007669"/>
    <property type="project" value="UniProtKB-EC"/>
</dbReference>
<reference evidence="8 9" key="1">
    <citation type="submission" date="2015-03" db="EMBL/GenBank/DDBJ databases">
        <title>Genomics and transcriptomics of the oil-accumulating basidiomycete yeast T. oleaginosus allow insights into substrate utilization and the diverse evolutionary trajectories of mating systems in fungi.</title>
        <authorList>
            <consortium name="DOE Joint Genome Institute"/>
            <person name="Kourist R."/>
            <person name="Kracht O."/>
            <person name="Bracharz F."/>
            <person name="Lipzen A."/>
            <person name="Nolan M."/>
            <person name="Ohm R."/>
            <person name="Grigoriev I."/>
            <person name="Sun S."/>
            <person name="Heitman J."/>
            <person name="Bruck T."/>
            <person name="Nowrousian M."/>
        </authorList>
    </citation>
    <scope>NUCLEOTIDE SEQUENCE [LARGE SCALE GENOMIC DNA]</scope>
    <source>
        <strain evidence="8 9">IBC0246</strain>
    </source>
</reference>
<evidence type="ECO:0000313" key="9">
    <source>
        <dbReference type="Proteomes" id="UP000053611"/>
    </source>
</evidence>